<proteinExistence type="inferred from homology"/>
<dbReference type="PANTHER" id="PTHR42987">
    <property type="entry name" value="PEPTIDASE S49"/>
    <property type="match status" value="1"/>
</dbReference>
<dbReference type="Gene3D" id="3.90.226.10">
    <property type="entry name" value="2-enoyl-CoA Hydratase, Chain A, domain 1"/>
    <property type="match status" value="1"/>
</dbReference>
<dbReference type="GO" id="GO:0008233">
    <property type="term" value="F:peptidase activity"/>
    <property type="evidence" value="ECO:0007669"/>
    <property type="project" value="InterPro"/>
</dbReference>
<dbReference type="InterPro" id="IPR029045">
    <property type="entry name" value="ClpP/crotonase-like_dom_sf"/>
</dbReference>
<dbReference type="EMBL" id="CP050063">
    <property type="protein sequence ID" value="QIP16804.1"/>
    <property type="molecule type" value="Genomic_DNA"/>
</dbReference>
<name>A0A6G9AWR0_9BACT</name>
<dbReference type="GO" id="GO:0006508">
    <property type="term" value="P:proteolysis"/>
    <property type="evidence" value="ECO:0007669"/>
    <property type="project" value="InterPro"/>
</dbReference>
<evidence type="ECO:0000313" key="4">
    <source>
        <dbReference type="EMBL" id="QIP16804.1"/>
    </source>
</evidence>
<dbReference type="Proteomes" id="UP000501802">
    <property type="component" value="Chromosome"/>
</dbReference>
<dbReference type="RefSeq" id="WP_167217039.1">
    <property type="nucleotide sequence ID" value="NZ_CP050063.1"/>
</dbReference>
<dbReference type="Pfam" id="PF01343">
    <property type="entry name" value="Peptidase_S49"/>
    <property type="match status" value="1"/>
</dbReference>
<protein>
    <recommendedName>
        <fullName evidence="3">Peptidase S49 domain-containing protein</fullName>
    </recommendedName>
</protein>
<reference evidence="4 5" key="1">
    <citation type="submission" date="2020-03" db="EMBL/GenBank/DDBJ databases">
        <authorList>
            <person name="Kim M.K."/>
        </authorList>
    </citation>
    <scope>NUCLEOTIDE SEQUENCE [LARGE SCALE GENOMIC DNA]</scope>
    <source>
        <strain evidence="4 5">BT328</strain>
    </source>
</reference>
<evidence type="ECO:0000256" key="1">
    <source>
        <dbReference type="ARBA" id="ARBA00008683"/>
    </source>
</evidence>
<comment type="similarity">
    <text evidence="1">Belongs to the peptidase S49 family.</text>
</comment>
<evidence type="ECO:0000256" key="2">
    <source>
        <dbReference type="SAM" id="MobiDB-lite"/>
    </source>
</evidence>
<evidence type="ECO:0000259" key="3">
    <source>
        <dbReference type="Pfam" id="PF01343"/>
    </source>
</evidence>
<accession>A0A6G9AWR0</accession>
<feature type="region of interest" description="Disordered" evidence="2">
    <location>
        <begin position="450"/>
        <end position="471"/>
    </location>
</feature>
<dbReference type="KEGG" id="spib:G8759_31265"/>
<gene>
    <name evidence="4" type="ORF">G8759_31265</name>
</gene>
<dbReference type="PANTHER" id="PTHR42987:SF4">
    <property type="entry name" value="PROTEASE SOHB-RELATED"/>
    <property type="match status" value="1"/>
</dbReference>
<sequence length="494" mass="52988">MNRNFRTFSALLRTDWCIDPQYANDHLEVVNSFLTGTFSPKLFFGDEEEEDEKPLAYAVSLMAGSSGQTPSLSRHDLDDPDMPENSILVVPISGPIFKEGFCGSAGALDYAQAINEAYANPKIIGTIQLVDSPGGQLSGTPTLYDAIRNPAKPSITLIYDGMMASAALWLSVGSNKIYASQPTDQVGSAGVFVTLRDNSEAMAKAGYKTIYIYSDLSPEKNKPYREALAGNTKPMREDLNQAASHFHTAVKTGRGDRLKPIEKDGPNLFEGGMFYADEAIELGLIDGYATLEQAVAEIVELHTKRTHSAPGGRYGATEIPVLQGTTLDSTAPTDAPEAPTTGAITAEELTAPEATQPQSNQIPTDMSLFGNKHKVLSSLAGVEASEISDDQLNAVNAELDSLNIKGVRIISTTYLEQADASVAELATANTTIATITQERDNARAEAEKFGNQPGHLGSKSGKVAEATVPTAGEKLISEVDQELIDRESKIKRHD</sequence>
<feature type="domain" description="Peptidase S49" evidence="3">
    <location>
        <begin position="152"/>
        <end position="300"/>
    </location>
</feature>
<dbReference type="SUPFAM" id="SSF52096">
    <property type="entry name" value="ClpP/crotonase"/>
    <property type="match status" value="1"/>
</dbReference>
<keyword evidence="5" id="KW-1185">Reference proteome</keyword>
<dbReference type="AlphaFoldDB" id="A0A6G9AWR0"/>
<evidence type="ECO:0000313" key="5">
    <source>
        <dbReference type="Proteomes" id="UP000501802"/>
    </source>
</evidence>
<organism evidence="4 5">
    <name type="scientific">Spirosoma aureum</name>
    <dbReference type="NCBI Taxonomy" id="2692134"/>
    <lineage>
        <taxon>Bacteria</taxon>
        <taxon>Pseudomonadati</taxon>
        <taxon>Bacteroidota</taxon>
        <taxon>Cytophagia</taxon>
        <taxon>Cytophagales</taxon>
        <taxon>Cytophagaceae</taxon>
        <taxon>Spirosoma</taxon>
    </lineage>
</organism>
<dbReference type="InterPro" id="IPR002142">
    <property type="entry name" value="Peptidase_S49"/>
</dbReference>